<organism evidence="5 6">
    <name type="scientific">Mucilaginibacter boryungensis</name>
    <dbReference type="NCBI Taxonomy" id="768480"/>
    <lineage>
        <taxon>Bacteria</taxon>
        <taxon>Pseudomonadati</taxon>
        <taxon>Bacteroidota</taxon>
        <taxon>Sphingobacteriia</taxon>
        <taxon>Sphingobacteriales</taxon>
        <taxon>Sphingobacteriaceae</taxon>
        <taxon>Mucilaginibacter</taxon>
    </lineage>
</organism>
<evidence type="ECO:0000259" key="4">
    <source>
        <dbReference type="PROSITE" id="PS01124"/>
    </source>
</evidence>
<dbReference type="InterPro" id="IPR018060">
    <property type="entry name" value="HTH_AraC"/>
</dbReference>
<keyword evidence="2" id="KW-0238">DNA-binding</keyword>
<keyword evidence="3" id="KW-0804">Transcription</keyword>
<evidence type="ECO:0000256" key="3">
    <source>
        <dbReference type="ARBA" id="ARBA00023163"/>
    </source>
</evidence>
<dbReference type="InterPro" id="IPR020449">
    <property type="entry name" value="Tscrpt_reg_AraC-type_HTH"/>
</dbReference>
<dbReference type="PROSITE" id="PS01124">
    <property type="entry name" value="HTH_ARAC_FAMILY_2"/>
    <property type="match status" value="1"/>
</dbReference>
<dbReference type="EMBL" id="JADFFM010000001">
    <property type="protein sequence ID" value="MBE9665767.1"/>
    <property type="molecule type" value="Genomic_DNA"/>
</dbReference>
<dbReference type="InterPro" id="IPR018062">
    <property type="entry name" value="HTH_AraC-typ_CS"/>
</dbReference>
<dbReference type="Gene3D" id="1.10.10.60">
    <property type="entry name" value="Homeodomain-like"/>
    <property type="match status" value="2"/>
</dbReference>
<keyword evidence="6" id="KW-1185">Reference proteome</keyword>
<accession>A0ABR9XF16</accession>
<keyword evidence="1" id="KW-0805">Transcription regulation</keyword>
<reference evidence="5 6" key="1">
    <citation type="submission" date="2020-10" db="EMBL/GenBank/DDBJ databases">
        <title>Mucilaginibacter mali sp. nov., isolated from rhizosphere soil of apple orchard.</title>
        <authorList>
            <person name="Lee J.-S."/>
            <person name="Kim H.S."/>
            <person name="Kim J.-S."/>
        </authorList>
    </citation>
    <scope>NUCLEOTIDE SEQUENCE [LARGE SCALE GENOMIC DNA]</scope>
    <source>
        <strain evidence="5 6">KCTC 23157</strain>
    </source>
</reference>
<dbReference type="SUPFAM" id="SSF51215">
    <property type="entry name" value="Regulatory protein AraC"/>
    <property type="match status" value="1"/>
</dbReference>
<dbReference type="SUPFAM" id="SSF46689">
    <property type="entry name" value="Homeodomain-like"/>
    <property type="match status" value="2"/>
</dbReference>
<sequence>MDNLTAEKKKIKEGFLGQQMIVLPPDVIKEVAKNTLIKGLYLTAIGYYPRAINHNRERKNGSQQYILLYCIDGKGYIKLGKARHELIPNTYFIIPKGVSHHYMTSDTDPWSIFWIHFTGEHSEALCSRYFIDQQPVVKSIPYDQQRIELFNLIYAILENSYNSRNMELTNIKLLQFLSSFIYHEEMYPAYYSTDQINHSINFMKKNLNKCFSINELASSLKYSVSHYSDLFKKKTGVPPMHYFNQLKIQESCQYLYFTNLTIKEIGFKVGFADPYYFSRMFKKLMGLSPVNYRNCYKK</sequence>
<gene>
    <name evidence="5" type="ORF">IRJ18_05295</name>
</gene>
<dbReference type="Pfam" id="PF02311">
    <property type="entry name" value="AraC_binding"/>
    <property type="match status" value="1"/>
</dbReference>
<dbReference type="InterPro" id="IPR037923">
    <property type="entry name" value="HTH-like"/>
</dbReference>
<dbReference type="Proteomes" id="UP000632774">
    <property type="component" value="Unassembled WGS sequence"/>
</dbReference>
<dbReference type="InterPro" id="IPR003313">
    <property type="entry name" value="AraC-bd"/>
</dbReference>
<dbReference type="PRINTS" id="PR00032">
    <property type="entry name" value="HTHARAC"/>
</dbReference>
<dbReference type="RefSeq" id="WP_194105155.1">
    <property type="nucleotide sequence ID" value="NZ_JADFFM010000001.1"/>
</dbReference>
<proteinExistence type="predicted"/>
<comment type="caution">
    <text evidence="5">The sequence shown here is derived from an EMBL/GenBank/DDBJ whole genome shotgun (WGS) entry which is preliminary data.</text>
</comment>
<dbReference type="PANTHER" id="PTHR43280:SF30">
    <property type="entry name" value="MMSAB OPERON REGULATORY PROTEIN"/>
    <property type="match status" value="1"/>
</dbReference>
<feature type="domain" description="HTH araC/xylS-type" evidence="4">
    <location>
        <begin position="197"/>
        <end position="295"/>
    </location>
</feature>
<evidence type="ECO:0000313" key="6">
    <source>
        <dbReference type="Proteomes" id="UP000632774"/>
    </source>
</evidence>
<evidence type="ECO:0000256" key="2">
    <source>
        <dbReference type="ARBA" id="ARBA00023125"/>
    </source>
</evidence>
<dbReference type="Pfam" id="PF12833">
    <property type="entry name" value="HTH_18"/>
    <property type="match status" value="1"/>
</dbReference>
<dbReference type="SMART" id="SM00342">
    <property type="entry name" value="HTH_ARAC"/>
    <property type="match status" value="1"/>
</dbReference>
<dbReference type="PROSITE" id="PS00041">
    <property type="entry name" value="HTH_ARAC_FAMILY_1"/>
    <property type="match status" value="1"/>
</dbReference>
<name>A0ABR9XF16_9SPHI</name>
<dbReference type="PANTHER" id="PTHR43280">
    <property type="entry name" value="ARAC-FAMILY TRANSCRIPTIONAL REGULATOR"/>
    <property type="match status" value="1"/>
</dbReference>
<dbReference type="Gene3D" id="2.60.120.280">
    <property type="entry name" value="Regulatory protein AraC"/>
    <property type="match status" value="1"/>
</dbReference>
<evidence type="ECO:0000256" key="1">
    <source>
        <dbReference type="ARBA" id="ARBA00023015"/>
    </source>
</evidence>
<protein>
    <submittedName>
        <fullName evidence="5">AraC family transcriptional regulator</fullName>
    </submittedName>
</protein>
<dbReference type="CDD" id="cd06986">
    <property type="entry name" value="cupin_MmsR-like_N"/>
    <property type="match status" value="1"/>
</dbReference>
<dbReference type="InterPro" id="IPR009057">
    <property type="entry name" value="Homeodomain-like_sf"/>
</dbReference>
<evidence type="ECO:0000313" key="5">
    <source>
        <dbReference type="EMBL" id="MBE9665767.1"/>
    </source>
</evidence>